<keyword evidence="1" id="KW-0472">Membrane</keyword>
<dbReference type="PATRIC" id="fig|1423726.3.peg.2886"/>
<proteinExistence type="predicted"/>
<accession>A0A0R1GY43</accession>
<dbReference type="STRING" id="1423726.FC07_GL002776"/>
<organism evidence="2 3">
    <name type="scientific">Loigolactobacillus bifermentans DSM 20003</name>
    <dbReference type="NCBI Taxonomy" id="1423726"/>
    <lineage>
        <taxon>Bacteria</taxon>
        <taxon>Bacillati</taxon>
        <taxon>Bacillota</taxon>
        <taxon>Bacilli</taxon>
        <taxon>Lactobacillales</taxon>
        <taxon>Lactobacillaceae</taxon>
        <taxon>Loigolactobacillus</taxon>
    </lineage>
</organism>
<comment type="caution">
    <text evidence="2">The sequence shown here is derived from an EMBL/GenBank/DDBJ whole genome shotgun (WGS) entry which is preliminary data.</text>
</comment>
<gene>
    <name evidence="2" type="ORF">FC07_GL002776</name>
</gene>
<dbReference type="AlphaFoldDB" id="A0A0R1GY43"/>
<protein>
    <submittedName>
        <fullName evidence="2">Uncharacterized protein</fullName>
    </submittedName>
</protein>
<feature type="transmembrane region" description="Helical" evidence="1">
    <location>
        <begin position="47"/>
        <end position="69"/>
    </location>
</feature>
<name>A0A0R1GY43_9LACO</name>
<keyword evidence="1" id="KW-0812">Transmembrane</keyword>
<evidence type="ECO:0000313" key="2">
    <source>
        <dbReference type="EMBL" id="KRK39056.1"/>
    </source>
</evidence>
<evidence type="ECO:0000256" key="1">
    <source>
        <dbReference type="SAM" id="Phobius"/>
    </source>
</evidence>
<dbReference type="EMBL" id="AZDA01000046">
    <property type="protein sequence ID" value="KRK39056.1"/>
    <property type="molecule type" value="Genomic_DNA"/>
</dbReference>
<evidence type="ECO:0000313" key="3">
    <source>
        <dbReference type="Proteomes" id="UP000051461"/>
    </source>
</evidence>
<keyword evidence="1" id="KW-1133">Transmembrane helix</keyword>
<keyword evidence="3" id="KW-1185">Reference proteome</keyword>
<sequence length="81" mass="8809">MICHNNEPEVRAEAARAMLLHIVPLVIVLVSLIIIGGNGIITNNAQITAGVSFLLLGIAGLIDLVLYIYNIYYGIKLLLQH</sequence>
<dbReference type="Proteomes" id="UP000051461">
    <property type="component" value="Unassembled WGS sequence"/>
</dbReference>
<feature type="transmembrane region" description="Helical" evidence="1">
    <location>
        <begin position="18"/>
        <end position="41"/>
    </location>
</feature>
<reference evidence="2 3" key="1">
    <citation type="journal article" date="2015" name="Genome Announc.">
        <title>Expanding the biotechnology potential of lactobacilli through comparative genomics of 213 strains and associated genera.</title>
        <authorList>
            <person name="Sun Z."/>
            <person name="Harris H.M."/>
            <person name="McCann A."/>
            <person name="Guo C."/>
            <person name="Argimon S."/>
            <person name="Zhang W."/>
            <person name="Yang X."/>
            <person name="Jeffery I.B."/>
            <person name="Cooney J.C."/>
            <person name="Kagawa T.F."/>
            <person name="Liu W."/>
            <person name="Song Y."/>
            <person name="Salvetti E."/>
            <person name="Wrobel A."/>
            <person name="Rasinkangas P."/>
            <person name="Parkhill J."/>
            <person name="Rea M.C."/>
            <person name="O'Sullivan O."/>
            <person name="Ritari J."/>
            <person name="Douillard F.P."/>
            <person name="Paul Ross R."/>
            <person name="Yang R."/>
            <person name="Briner A.E."/>
            <person name="Felis G.E."/>
            <person name="de Vos W.M."/>
            <person name="Barrangou R."/>
            <person name="Klaenhammer T.R."/>
            <person name="Caufield P.W."/>
            <person name="Cui Y."/>
            <person name="Zhang H."/>
            <person name="O'Toole P.W."/>
        </authorList>
    </citation>
    <scope>NUCLEOTIDE SEQUENCE [LARGE SCALE GENOMIC DNA]</scope>
    <source>
        <strain evidence="2 3">DSM 20003</strain>
    </source>
</reference>